<feature type="region of interest" description="Disordered" evidence="9">
    <location>
        <begin position="1"/>
        <end position="62"/>
    </location>
</feature>
<comment type="subcellular location">
    <subcellularLocation>
        <location evidence="1">Nucleus</location>
    </subcellularLocation>
</comment>
<comment type="caution">
    <text evidence="11">The sequence shown here is derived from an EMBL/GenBank/DDBJ whole genome shotgun (WGS) entry which is preliminary data.</text>
</comment>
<feature type="compositionally biased region" description="Low complexity" evidence="9">
    <location>
        <begin position="259"/>
        <end position="270"/>
    </location>
</feature>
<feature type="compositionally biased region" description="Low complexity" evidence="9">
    <location>
        <begin position="656"/>
        <end position="669"/>
    </location>
</feature>
<keyword evidence="7" id="KW-0804">Transcription</keyword>
<keyword evidence="4" id="KW-0805">Transcription regulation</keyword>
<dbReference type="GO" id="GO:0043565">
    <property type="term" value="F:sequence-specific DNA binding"/>
    <property type="evidence" value="ECO:0007669"/>
    <property type="project" value="TreeGrafter"/>
</dbReference>
<dbReference type="GO" id="GO:0005634">
    <property type="term" value="C:nucleus"/>
    <property type="evidence" value="ECO:0007669"/>
    <property type="project" value="UniProtKB-SubCell"/>
</dbReference>
<evidence type="ECO:0000313" key="11">
    <source>
        <dbReference type="EMBL" id="KAK3908110.1"/>
    </source>
</evidence>
<keyword evidence="12" id="KW-1185">Reference proteome</keyword>
<dbReference type="Proteomes" id="UP001219518">
    <property type="component" value="Unassembled WGS sequence"/>
</dbReference>
<evidence type="ECO:0000256" key="7">
    <source>
        <dbReference type="ARBA" id="ARBA00023163"/>
    </source>
</evidence>
<feature type="compositionally biased region" description="Polar residues" evidence="9">
    <location>
        <begin position="79"/>
        <end position="91"/>
    </location>
</feature>
<feature type="compositionally biased region" description="Basic and acidic residues" evidence="9">
    <location>
        <begin position="646"/>
        <end position="655"/>
    </location>
</feature>
<name>A0AAE1GR91_9NEOP</name>
<gene>
    <name evidence="11" type="ORF">KUF71_018622</name>
</gene>
<sequence length="1232" mass="133002">MDATAGDRVEENTPPEISSTVTPPVSANEPVLQGLATLLVTPPASSSSSLPHTAAPKGGGEVDMTIKCSNMLDTIVSETNGGENVIGPSSESSRRDSATNDWPGTDLVRQEEKKNCDSTTEQELTLEGSQTRTDLNTADELSTTKCSSGEVRGASDNHSQLSLEQSNQVLDAVCAGNVSGVVSSDKIVNGELCKVTDLSATTLEDVVQTKSACEESKTNASTVDKTLVSTNLLGPLQDSSQNIEEQEALIESQDRSDGSDSGLGSESAEALSSNSADELCIGNTCDTENFCVVNNFKDSDISTDAAEIQIGNSFAVSDNKFVSNSSSADVQNLFIKSKPLSDCESRSIVSEFANGDDVLSICKSSVNPHSENENVHVAITEKQSCGSGSMSECNQSLLLDGKDHQLLVKNYGAAPSTSVKLVNKSDIFEPSQSLYPILRDCVANLGQTEYPSVNSNCHMLQCETSFQSDDSVVPTSANSCQNSVTPQDCISNSEISRENLKLSSPSKNLSVLTEDVEADFSQRHSAFISDKLESESSYKNVNGEVAGNMNCMSTSINDTLTNDCLGGTGTLSEDNIPTFDDLRTPPGETDFKASSVEEIDDDVPLQTPTVTLAPILSDFSLKADILGQVTMPTMVCEGGDGVDELDFPHAQDKTESVSVPSSESTASESLAGPSRSLSVSDENTNTNRRRRSTLKRPATSSCEDESKPKRKRSIVFDSVSVYYFPRTQGFTCVPSQGGSTLGMAQEHSHMHRFTMVEHAIEQRRAHRNMLMQLRRSTELGDGSNCAAPTSSSGGGADESSDDSDSDEEQSEMSEEEMDMDGYYFLQPVPTRQRRALLRAAGVRKIDSVEKDECRDIRSSREFCGCGCKNFCDPETCSCSQAGIKCQVDRLNFPCGCTREGCGNTSGRIEFNPMRVRTHFIHTLMRLELEKKQQKEEDELRRQQQWTNQASNSVSEILPDASSSSSTEMESCTDVGSFGTISNSDPSVQNDDQYFLGGQQGYSQQSLQQQGQRRVPMFVMNQENFSYSQSGNNYNAAQGASYSAAGSFNYSNSQASQDVNYQQQQQFNFQSYQSSSLPSISNITENYRNNIYREQCPGRTEDQNFVNGSSCQEQQLGLYVSEPCELPLQNADDDSASSAESTNLGQFTALNSVCTLSNQLESYSSMLGGRCQYTPSSTACEDRSGESIDTNADVDGSQSSDGTTREAAAGPSDDCDENFGEIIKKSIVETVSA</sequence>
<dbReference type="GO" id="GO:0000981">
    <property type="term" value="F:DNA-binding transcription factor activity, RNA polymerase II-specific"/>
    <property type="evidence" value="ECO:0007669"/>
    <property type="project" value="TreeGrafter"/>
</dbReference>
<proteinExistence type="inferred from homology"/>
<evidence type="ECO:0000256" key="2">
    <source>
        <dbReference type="ARBA" id="ARBA00008548"/>
    </source>
</evidence>
<dbReference type="GO" id="GO:0006915">
    <property type="term" value="P:apoptotic process"/>
    <property type="evidence" value="ECO:0007669"/>
    <property type="project" value="UniProtKB-KW"/>
</dbReference>
<feature type="region of interest" description="Disordered" evidence="9">
    <location>
        <begin position="247"/>
        <end position="270"/>
    </location>
</feature>
<feature type="compositionally biased region" description="Polar residues" evidence="9">
    <location>
        <begin position="136"/>
        <end position="147"/>
    </location>
</feature>
<accession>A0AAE1GR91</accession>
<protein>
    <submittedName>
        <fullName evidence="11">Cysteine/serine-rich nuclear protein 2</fullName>
    </submittedName>
</protein>
<dbReference type="PANTHER" id="PTHR13580:SF9">
    <property type="entry name" value="AXIN1 UP-REGULATED 1, ISOFORM A"/>
    <property type="match status" value="1"/>
</dbReference>
<feature type="compositionally biased region" description="Polar residues" evidence="9">
    <location>
        <begin position="978"/>
        <end position="991"/>
    </location>
</feature>
<dbReference type="InterPro" id="IPR031972">
    <property type="entry name" value="CSRNP_N"/>
</dbReference>
<keyword evidence="6" id="KW-0010">Activator</keyword>
<evidence type="ECO:0000256" key="4">
    <source>
        <dbReference type="ARBA" id="ARBA00023015"/>
    </source>
</evidence>
<feature type="compositionally biased region" description="Polar residues" evidence="9">
    <location>
        <begin position="945"/>
        <end position="954"/>
    </location>
</feature>
<evidence type="ECO:0000256" key="3">
    <source>
        <dbReference type="ARBA" id="ARBA00022703"/>
    </source>
</evidence>
<feature type="compositionally biased region" description="Polar residues" evidence="9">
    <location>
        <begin position="15"/>
        <end position="25"/>
    </location>
</feature>
<dbReference type="AlphaFoldDB" id="A0AAE1GR91"/>
<feature type="compositionally biased region" description="Low complexity" evidence="9">
    <location>
        <begin position="992"/>
        <end position="1009"/>
    </location>
</feature>
<dbReference type="EMBL" id="JAHWGI010000028">
    <property type="protein sequence ID" value="KAK3908110.1"/>
    <property type="molecule type" value="Genomic_DNA"/>
</dbReference>
<evidence type="ECO:0000256" key="5">
    <source>
        <dbReference type="ARBA" id="ARBA00023125"/>
    </source>
</evidence>
<dbReference type="Pfam" id="PF16019">
    <property type="entry name" value="CSRNP_N"/>
    <property type="match status" value="1"/>
</dbReference>
<keyword evidence="8" id="KW-0539">Nucleus</keyword>
<feature type="compositionally biased region" description="Acidic residues" evidence="9">
    <location>
        <begin position="798"/>
        <end position="819"/>
    </location>
</feature>
<evidence type="ECO:0000259" key="10">
    <source>
        <dbReference type="Pfam" id="PF16019"/>
    </source>
</evidence>
<evidence type="ECO:0000256" key="9">
    <source>
        <dbReference type="SAM" id="MobiDB-lite"/>
    </source>
</evidence>
<feature type="region of interest" description="Disordered" evidence="9">
    <location>
        <begin position="934"/>
        <end position="1009"/>
    </location>
</feature>
<evidence type="ECO:0000256" key="6">
    <source>
        <dbReference type="ARBA" id="ARBA00023159"/>
    </source>
</evidence>
<feature type="region of interest" description="Disordered" evidence="9">
    <location>
        <begin position="777"/>
        <end position="820"/>
    </location>
</feature>
<dbReference type="PANTHER" id="PTHR13580">
    <property type="entry name" value="TGF-BETA INDUCED APOPTOSIS PROTEIN"/>
    <property type="match status" value="1"/>
</dbReference>
<reference evidence="11" key="2">
    <citation type="journal article" date="2023" name="BMC Genomics">
        <title>Pest status, molecular evolution, and epigenetic factors derived from the genome assembly of Frankliniella fusca, a thysanopteran phytovirus vector.</title>
        <authorList>
            <person name="Catto M.A."/>
            <person name="Labadie P.E."/>
            <person name="Jacobson A.L."/>
            <person name="Kennedy G.G."/>
            <person name="Srinivasan R."/>
            <person name="Hunt B.G."/>
        </authorList>
    </citation>
    <scope>NUCLEOTIDE SEQUENCE</scope>
    <source>
        <strain evidence="11">PL_HMW_Pooled</strain>
    </source>
</reference>
<reference evidence="11" key="1">
    <citation type="submission" date="2021-07" db="EMBL/GenBank/DDBJ databases">
        <authorList>
            <person name="Catto M.A."/>
            <person name="Jacobson A."/>
            <person name="Kennedy G."/>
            <person name="Labadie P."/>
            <person name="Hunt B.G."/>
            <person name="Srinivasan R."/>
        </authorList>
    </citation>
    <scope>NUCLEOTIDE SEQUENCE</scope>
    <source>
        <strain evidence="11">PL_HMW_Pooled</strain>
        <tissue evidence="11">Head</tissue>
    </source>
</reference>
<organism evidence="11 12">
    <name type="scientific">Frankliniella fusca</name>
    <dbReference type="NCBI Taxonomy" id="407009"/>
    <lineage>
        <taxon>Eukaryota</taxon>
        <taxon>Metazoa</taxon>
        <taxon>Ecdysozoa</taxon>
        <taxon>Arthropoda</taxon>
        <taxon>Hexapoda</taxon>
        <taxon>Insecta</taxon>
        <taxon>Pterygota</taxon>
        <taxon>Neoptera</taxon>
        <taxon>Paraneoptera</taxon>
        <taxon>Thysanoptera</taxon>
        <taxon>Terebrantia</taxon>
        <taxon>Thripoidea</taxon>
        <taxon>Thripidae</taxon>
        <taxon>Frankliniella</taxon>
    </lineage>
</organism>
<feature type="compositionally biased region" description="Basic and acidic residues" evidence="9">
    <location>
        <begin position="1"/>
        <end position="11"/>
    </location>
</feature>
<feature type="region of interest" description="Disordered" evidence="9">
    <location>
        <begin position="640"/>
        <end position="710"/>
    </location>
</feature>
<evidence type="ECO:0000313" key="12">
    <source>
        <dbReference type="Proteomes" id="UP001219518"/>
    </source>
</evidence>
<dbReference type="PRINTS" id="PR02031">
    <property type="entry name" value="CYSSERRICHNP"/>
</dbReference>
<dbReference type="InterPro" id="IPR023260">
    <property type="entry name" value="Cys/Ser-rich_nuc_prot"/>
</dbReference>
<feature type="region of interest" description="Disordered" evidence="9">
    <location>
        <begin position="79"/>
        <end position="105"/>
    </location>
</feature>
<evidence type="ECO:0000256" key="1">
    <source>
        <dbReference type="ARBA" id="ARBA00004123"/>
    </source>
</evidence>
<keyword evidence="5" id="KW-0238">DNA-binding</keyword>
<comment type="similarity">
    <text evidence="2">Belongs to the AXUD1 family.</text>
</comment>
<keyword evidence="3" id="KW-0053">Apoptosis</keyword>
<feature type="region of interest" description="Disordered" evidence="9">
    <location>
        <begin position="1176"/>
        <end position="1217"/>
    </location>
</feature>
<feature type="region of interest" description="Disordered" evidence="9">
    <location>
        <begin position="136"/>
        <end position="156"/>
    </location>
</feature>
<feature type="domain" description="Cysteine/serine-rich nuclear protein N-terminal" evidence="10">
    <location>
        <begin position="709"/>
        <end position="930"/>
    </location>
</feature>
<evidence type="ECO:0000256" key="8">
    <source>
        <dbReference type="ARBA" id="ARBA00023242"/>
    </source>
</evidence>